<dbReference type="EMBL" id="JACHCE010000011">
    <property type="protein sequence ID" value="MBB5639005.1"/>
    <property type="molecule type" value="Genomic_DNA"/>
</dbReference>
<evidence type="ECO:0000313" key="6">
    <source>
        <dbReference type="Proteomes" id="UP000537204"/>
    </source>
</evidence>
<evidence type="ECO:0000256" key="2">
    <source>
        <dbReference type="ARBA" id="ARBA00022723"/>
    </source>
</evidence>
<accession>A0A7W8ZS74</accession>
<dbReference type="SUPFAM" id="SSF50447">
    <property type="entry name" value="Translation proteins"/>
    <property type="match status" value="1"/>
</dbReference>
<dbReference type="GO" id="GO:0005524">
    <property type="term" value="F:ATP binding"/>
    <property type="evidence" value="ECO:0007669"/>
    <property type="project" value="InterPro"/>
</dbReference>
<evidence type="ECO:0000256" key="3">
    <source>
        <dbReference type="ARBA" id="ARBA00022833"/>
    </source>
</evidence>
<dbReference type="SUPFAM" id="SSF55186">
    <property type="entry name" value="ThrRS/AlaRS common domain"/>
    <property type="match status" value="1"/>
</dbReference>
<dbReference type="GO" id="GO:0043039">
    <property type="term" value="P:tRNA aminoacylation"/>
    <property type="evidence" value="ECO:0007669"/>
    <property type="project" value="InterPro"/>
</dbReference>
<keyword evidence="3" id="KW-0862">Zinc</keyword>
<protein>
    <submittedName>
        <fullName evidence="5">Alanyl-tRNA synthetase</fullName>
        <ecNumber evidence="5">6.1.1.7</ecNumber>
    </submittedName>
</protein>
<dbReference type="SMART" id="SM00863">
    <property type="entry name" value="tRNA_SAD"/>
    <property type="match status" value="1"/>
</dbReference>
<gene>
    <name evidence="5" type="ORF">HDE68_004943</name>
</gene>
<comment type="cofactor">
    <cofactor evidence="1">
        <name>Zn(2+)</name>
        <dbReference type="ChEBI" id="CHEBI:29105"/>
    </cofactor>
</comment>
<dbReference type="PANTHER" id="PTHR43462">
    <property type="entry name" value="ALANYL-TRNA EDITING PROTEIN"/>
    <property type="match status" value="1"/>
</dbReference>
<evidence type="ECO:0000259" key="4">
    <source>
        <dbReference type="SMART" id="SM00863"/>
    </source>
</evidence>
<dbReference type="InterPro" id="IPR018163">
    <property type="entry name" value="Thr/Ala-tRNA-synth_IIc_edit"/>
</dbReference>
<dbReference type="GO" id="GO:0046872">
    <property type="term" value="F:metal ion binding"/>
    <property type="evidence" value="ECO:0007669"/>
    <property type="project" value="UniProtKB-KW"/>
</dbReference>
<proteinExistence type="predicted"/>
<dbReference type="PANTHER" id="PTHR43462:SF2">
    <property type="entry name" value="THREONYL AND ALANYL TRNA SYNTHETASE SECOND ADDITIONAL DOMAIN-CONTAINING PROTEIN"/>
    <property type="match status" value="1"/>
</dbReference>
<dbReference type="Proteomes" id="UP000537204">
    <property type="component" value="Unassembled WGS sequence"/>
</dbReference>
<evidence type="ECO:0000313" key="5">
    <source>
        <dbReference type="EMBL" id="MBB5639005.1"/>
    </source>
</evidence>
<reference evidence="5 6" key="1">
    <citation type="submission" date="2020-08" db="EMBL/GenBank/DDBJ databases">
        <title>Genomic Encyclopedia of Type Strains, Phase IV (KMG-V): Genome sequencing to study the core and pangenomes of soil and plant-associated prokaryotes.</title>
        <authorList>
            <person name="Whitman W."/>
        </authorList>
    </citation>
    <scope>NUCLEOTIDE SEQUENCE [LARGE SCALE GENOMIC DNA]</scope>
    <source>
        <strain evidence="5 6">S3M1</strain>
    </source>
</reference>
<dbReference type="RefSeq" id="WP_183884869.1">
    <property type="nucleotide sequence ID" value="NZ_JACHCE010000011.1"/>
</dbReference>
<keyword evidence="2" id="KW-0479">Metal-binding</keyword>
<evidence type="ECO:0000256" key="1">
    <source>
        <dbReference type="ARBA" id="ARBA00001947"/>
    </source>
</evidence>
<name>A0A7W8ZS74_9SPHI</name>
<dbReference type="GO" id="GO:0004813">
    <property type="term" value="F:alanine-tRNA ligase activity"/>
    <property type="evidence" value="ECO:0007669"/>
    <property type="project" value="UniProtKB-EC"/>
</dbReference>
<dbReference type="InterPro" id="IPR009000">
    <property type="entry name" value="Transl_B-barrel_sf"/>
</dbReference>
<dbReference type="Gene3D" id="3.30.980.10">
    <property type="entry name" value="Threonyl-trna Synthetase, Chain A, domain 2"/>
    <property type="match status" value="1"/>
</dbReference>
<comment type="caution">
    <text evidence="5">The sequence shown here is derived from an EMBL/GenBank/DDBJ whole genome shotgun (WGS) entry which is preliminary data.</text>
</comment>
<organism evidence="5 6">
    <name type="scientific">Pedobacter cryoconitis</name>
    <dbReference type="NCBI Taxonomy" id="188932"/>
    <lineage>
        <taxon>Bacteria</taxon>
        <taxon>Pseudomonadati</taxon>
        <taxon>Bacteroidota</taxon>
        <taxon>Sphingobacteriia</taxon>
        <taxon>Sphingobacteriales</taxon>
        <taxon>Sphingobacteriaceae</taxon>
        <taxon>Pedobacter</taxon>
    </lineage>
</organism>
<dbReference type="Gene3D" id="2.40.30.130">
    <property type="match status" value="1"/>
</dbReference>
<feature type="domain" description="Threonyl/alanyl tRNA synthetase SAD" evidence="4">
    <location>
        <begin position="196"/>
        <end position="238"/>
    </location>
</feature>
<keyword evidence="5" id="KW-0436">Ligase</keyword>
<dbReference type="EC" id="6.1.1.7" evidence="5"/>
<dbReference type="Pfam" id="PF07973">
    <property type="entry name" value="tRNA_SAD"/>
    <property type="match status" value="1"/>
</dbReference>
<keyword evidence="5" id="KW-0030">Aminoacyl-tRNA synthetase</keyword>
<dbReference type="InterPro" id="IPR051335">
    <property type="entry name" value="Alanyl-tRNA_Editing_Enzymes"/>
</dbReference>
<dbReference type="AlphaFoldDB" id="A0A7W8ZS74"/>
<sequence>MKTKILYFDAPKLTQNNSIIVFTGTDERGFYLIPNESCFFPGGGGQETDKGELVINGEFFNITNAKFIDKQLRIYVDQTSTPLYPGLSADIIIDPVKRSLNSLLHSAGHLLSSVVYEELRLDLQPIKGFHFEAGSHVEFISKSGINQVDLNEINYRLQQNVAAKHPFTSKIVSSKSKEYEDAFSITGFSPEEDDAVRLVTIGGFLSYACGGTHVEHTGCLEGLKVNGYKQKKGNLKIKYGFEKAVEGIKSNTSHNCS</sequence>
<dbReference type="InterPro" id="IPR012947">
    <property type="entry name" value="tRNA_SAD"/>
</dbReference>